<dbReference type="EMBL" id="LXQD01000328">
    <property type="protein sequence ID" value="RCJ21913.1"/>
    <property type="molecule type" value="Genomic_DNA"/>
</dbReference>
<dbReference type="Gene3D" id="3.30.565.10">
    <property type="entry name" value="Histidine kinase-like ATPase, C-terminal domain"/>
    <property type="match status" value="1"/>
</dbReference>
<keyword evidence="10" id="KW-1185">Reference proteome</keyword>
<keyword evidence="3" id="KW-0597">Phosphoprotein</keyword>
<keyword evidence="6" id="KW-0175">Coiled coil</keyword>
<organism evidence="9 10">
    <name type="scientific">Nostoc minutum NIES-26</name>
    <dbReference type="NCBI Taxonomy" id="1844469"/>
    <lineage>
        <taxon>Bacteria</taxon>
        <taxon>Bacillati</taxon>
        <taxon>Cyanobacteriota</taxon>
        <taxon>Cyanophyceae</taxon>
        <taxon>Nostocales</taxon>
        <taxon>Nostocaceae</taxon>
        <taxon>Nostoc</taxon>
    </lineage>
</organism>
<name>A0A367QF61_9NOSO</name>
<gene>
    <name evidence="9" type="ORF">A6770_04575</name>
</gene>
<dbReference type="Pfam" id="PF02518">
    <property type="entry name" value="HATPase_c"/>
    <property type="match status" value="1"/>
</dbReference>
<accession>A0A367QF61</accession>
<dbReference type="InterPro" id="IPR036097">
    <property type="entry name" value="HisK_dim/P_sf"/>
</dbReference>
<reference evidence="9" key="1">
    <citation type="submission" date="2016-04" db="EMBL/GenBank/DDBJ databases">
        <authorList>
            <person name="Tabuchi Yagui T.R."/>
        </authorList>
    </citation>
    <scope>NUCLEOTIDE SEQUENCE [LARGE SCALE GENOMIC DNA]</scope>
    <source>
        <strain evidence="9">NIES-26</strain>
    </source>
</reference>
<feature type="coiled-coil region" evidence="6">
    <location>
        <begin position="260"/>
        <end position="290"/>
    </location>
</feature>
<dbReference type="PANTHER" id="PTHR43065:SF50">
    <property type="entry name" value="HISTIDINE KINASE"/>
    <property type="match status" value="1"/>
</dbReference>
<dbReference type="Proteomes" id="UP000252107">
    <property type="component" value="Unassembled WGS sequence"/>
</dbReference>
<evidence type="ECO:0000256" key="2">
    <source>
        <dbReference type="ARBA" id="ARBA00012438"/>
    </source>
</evidence>
<dbReference type="Gene3D" id="3.30.450.40">
    <property type="match status" value="1"/>
</dbReference>
<comment type="caution">
    <text evidence="9">The sequence shown here is derived from an EMBL/GenBank/DDBJ whole genome shotgun (WGS) entry which is preliminary data.</text>
</comment>
<dbReference type="InterPro" id="IPR004358">
    <property type="entry name" value="Sig_transdc_His_kin-like_C"/>
</dbReference>
<evidence type="ECO:0000259" key="8">
    <source>
        <dbReference type="PROSITE" id="PS50109"/>
    </source>
</evidence>
<dbReference type="InterPro" id="IPR003594">
    <property type="entry name" value="HATPase_dom"/>
</dbReference>
<dbReference type="SUPFAM" id="SSF47384">
    <property type="entry name" value="Homodimeric domain of signal transducing histidine kinase"/>
    <property type="match status" value="1"/>
</dbReference>
<evidence type="ECO:0000256" key="7">
    <source>
        <dbReference type="SAM" id="MobiDB-lite"/>
    </source>
</evidence>
<dbReference type="SMART" id="SM00387">
    <property type="entry name" value="HATPase_c"/>
    <property type="match status" value="1"/>
</dbReference>
<evidence type="ECO:0000313" key="9">
    <source>
        <dbReference type="EMBL" id="RCJ21913.1"/>
    </source>
</evidence>
<dbReference type="AlphaFoldDB" id="A0A367QF61"/>
<dbReference type="GO" id="GO:0000155">
    <property type="term" value="F:phosphorelay sensor kinase activity"/>
    <property type="evidence" value="ECO:0007669"/>
    <property type="project" value="InterPro"/>
</dbReference>
<evidence type="ECO:0000256" key="1">
    <source>
        <dbReference type="ARBA" id="ARBA00000085"/>
    </source>
</evidence>
<dbReference type="InterPro" id="IPR029016">
    <property type="entry name" value="GAF-like_dom_sf"/>
</dbReference>
<evidence type="ECO:0000256" key="3">
    <source>
        <dbReference type="ARBA" id="ARBA00022553"/>
    </source>
</evidence>
<keyword evidence="4" id="KW-0808">Transferase</keyword>
<evidence type="ECO:0000256" key="6">
    <source>
        <dbReference type="SAM" id="Coils"/>
    </source>
</evidence>
<dbReference type="EC" id="2.7.13.3" evidence="2"/>
<dbReference type="InterPro" id="IPR003018">
    <property type="entry name" value="GAF"/>
</dbReference>
<dbReference type="Pfam" id="PF13185">
    <property type="entry name" value="GAF_2"/>
    <property type="match status" value="1"/>
</dbReference>
<dbReference type="Gene3D" id="1.10.287.130">
    <property type="match status" value="1"/>
</dbReference>
<proteinExistence type="predicted"/>
<protein>
    <recommendedName>
        <fullName evidence="2">histidine kinase</fullName>
        <ecNumber evidence="2">2.7.13.3</ecNumber>
    </recommendedName>
</protein>
<feature type="domain" description="Histidine kinase" evidence="8">
    <location>
        <begin position="299"/>
        <end position="597"/>
    </location>
</feature>
<keyword evidence="4" id="KW-0418">Kinase</keyword>
<evidence type="ECO:0000256" key="5">
    <source>
        <dbReference type="ARBA" id="ARBA00023012"/>
    </source>
</evidence>
<evidence type="ECO:0000256" key="4">
    <source>
        <dbReference type="ARBA" id="ARBA00022777"/>
    </source>
</evidence>
<dbReference type="PANTHER" id="PTHR43065">
    <property type="entry name" value="SENSOR HISTIDINE KINASE"/>
    <property type="match status" value="1"/>
</dbReference>
<dbReference type="PRINTS" id="PR00344">
    <property type="entry name" value="BCTRLSENSOR"/>
</dbReference>
<dbReference type="InterPro" id="IPR005467">
    <property type="entry name" value="His_kinase_dom"/>
</dbReference>
<comment type="catalytic activity">
    <reaction evidence="1">
        <text>ATP + protein L-histidine = ADP + protein N-phospho-L-histidine.</text>
        <dbReference type="EC" id="2.7.13.3"/>
    </reaction>
</comment>
<dbReference type="InterPro" id="IPR003661">
    <property type="entry name" value="HisK_dim/P_dom"/>
</dbReference>
<dbReference type="SMART" id="SM00065">
    <property type="entry name" value="GAF"/>
    <property type="match status" value="1"/>
</dbReference>
<feature type="region of interest" description="Disordered" evidence="7">
    <location>
        <begin position="465"/>
        <end position="487"/>
    </location>
</feature>
<evidence type="ECO:0000313" key="10">
    <source>
        <dbReference type="Proteomes" id="UP000252107"/>
    </source>
</evidence>
<dbReference type="SUPFAM" id="SSF55874">
    <property type="entry name" value="ATPase domain of HSP90 chaperone/DNA topoisomerase II/histidine kinase"/>
    <property type="match status" value="2"/>
</dbReference>
<dbReference type="InterPro" id="IPR036890">
    <property type="entry name" value="HATPase_C_sf"/>
</dbReference>
<dbReference type="PROSITE" id="PS50109">
    <property type="entry name" value="HIS_KIN"/>
    <property type="match status" value="1"/>
</dbReference>
<sequence>MSPVSLRKIFNKKELPSLLKDLVYHLNIVIDVELVDGSKLISIGIGEQTADNRHPIEVSGEVIGWVVGEEQATLLATLLSFVAKQEAEKKVLAIELLERYQEIDLFEDISTQLTRSLDTRQIAQLVLQEMSQLIESSAGTILLLNADATAFEIIAEFGMFFDDKPPEPGKGIIGNIVESGRAELVNDVQADPRLEGEKNLKALICAPLRAKERILGAIAIGSQKTHSYTAEHLKLVSIFGSQTAIAIEKALLYEQSTQATAQAKAQTEKLQQALQDLQLAQTQLIQSEKMSSLGQLIAGVAHEINNPVNFISGNLNHVAEYAQDLLHLLRDYQRFVPVPPPDLQSELDNIDLEFLMQDLPKLLHSMKLGTDRIVEIVQSLKNFSRHDQADMKAVNIHDGIDGTLMILGHRLKAIARRPAIEIVKDYAKLPLVECYPGQLNQVFMNILVNAIDALEERIVNEELEIQESGVRSQESESTQDSTTPYSPLPLIPREGSEFPIAPNPQRGPRVPQITIRTEALDDQWVLIRIADNGPGMKEGVVRRIYDPFFTTKDIGKGTGLGMAISHQIIVDRHRGVLKCRSQPGEGTEFWIQIPVNCSVQASEGESYTISTSKNAIAPSTSTTDLSSTPDVDGFVPSTTPMLKPTDLLIRHTQLIRRLSQQSPEVGAASPDKIYQIFQRHPISLKLYATLLSCFYCSHSTQEHY</sequence>
<keyword evidence="5" id="KW-0902">Two-component regulatory system</keyword>
<dbReference type="CDD" id="cd00082">
    <property type="entry name" value="HisKA"/>
    <property type="match status" value="1"/>
</dbReference>
<dbReference type="SUPFAM" id="SSF55781">
    <property type="entry name" value="GAF domain-like"/>
    <property type="match status" value="1"/>
</dbReference>